<reference evidence="1 2" key="1">
    <citation type="submission" date="2018-07" db="EMBL/GenBank/DDBJ databases">
        <title>Marsedoiliclastica nanhaica gen. nov. sp. nov., a novel marine hydrocarbonoclastic bacterium isolated from an in-situ enriched hydrocarbon-degrading consortium in deep-sea sediment.</title>
        <authorList>
            <person name="Dong C."/>
            <person name="Ma T."/>
            <person name="Liu R."/>
            <person name="Shao Z."/>
        </authorList>
    </citation>
    <scope>NUCLEOTIDE SEQUENCE [LARGE SCALE GENOMIC DNA]</scope>
    <source>
        <strain evidence="2">soil36-7</strain>
    </source>
</reference>
<evidence type="ECO:0000313" key="2">
    <source>
        <dbReference type="Proteomes" id="UP000298049"/>
    </source>
</evidence>
<accession>A0A4P7XLA8</accession>
<dbReference type="RefSeq" id="WP_136549441.1">
    <property type="nucleotide sequence ID" value="NZ_CP031093.1"/>
</dbReference>
<evidence type="ECO:0000313" key="1">
    <source>
        <dbReference type="EMBL" id="QCF26737.1"/>
    </source>
</evidence>
<dbReference type="KEGG" id="hmi:soil367_12795"/>
<gene>
    <name evidence="1" type="ORF">soil367_12795</name>
</gene>
<dbReference type="AlphaFoldDB" id="A0A4P7XLA8"/>
<organism evidence="1 2">
    <name type="scientific">Hydrocarboniclastica marina</name>
    <dbReference type="NCBI Taxonomy" id="2259620"/>
    <lineage>
        <taxon>Bacteria</taxon>
        <taxon>Pseudomonadati</taxon>
        <taxon>Pseudomonadota</taxon>
        <taxon>Gammaproteobacteria</taxon>
        <taxon>Alteromonadales</taxon>
        <taxon>Alteromonadaceae</taxon>
        <taxon>Hydrocarboniclastica</taxon>
    </lineage>
</organism>
<protein>
    <recommendedName>
        <fullName evidence="3">Glycosyltransferase family 1 protein</fullName>
    </recommendedName>
</protein>
<keyword evidence="2" id="KW-1185">Reference proteome</keyword>
<dbReference type="SUPFAM" id="SSF53756">
    <property type="entry name" value="UDP-Glycosyltransferase/glycogen phosphorylase"/>
    <property type="match status" value="1"/>
</dbReference>
<sequence length="332" mass="37789">MISDQKKHIRPPLKRVLLVGDHTVPSAPILTLGRELNKLGVETLFSGNSVFSDTKTWVKLALRCRVLIFVQYRYGGPFFERQLQRARMMGCQVVRWWVGSDVMLSAKDSEAVSNARSLDSVVDMNIAVSPHLVEELDEIGIKADYLPSPCDLSALQSKPPRNLPGGVLTYLPTDRRQFYGEKVLIDAIEANPDLDFYIVSDESHSLRRYPNVRSLGWVKDMEKVWPKIGVLLRVTEHDGMPRMVLEALARGRYVIYSERFEGCWFARTSEQVNEYLQRFRELQQPNKSGPEVVQTVAGDTASLYLQTIRDHCVSAMPGNRLYTMLSAALHYR</sequence>
<dbReference type="OrthoDB" id="9768937at2"/>
<dbReference type="EMBL" id="CP031093">
    <property type="protein sequence ID" value="QCF26737.1"/>
    <property type="molecule type" value="Genomic_DNA"/>
</dbReference>
<name>A0A4P7XLA8_9ALTE</name>
<proteinExistence type="predicted"/>
<dbReference type="Proteomes" id="UP000298049">
    <property type="component" value="Chromosome"/>
</dbReference>
<evidence type="ECO:0008006" key="3">
    <source>
        <dbReference type="Google" id="ProtNLM"/>
    </source>
</evidence>